<dbReference type="AlphaFoldDB" id="A0A078H5G0"/>
<proteinExistence type="predicted"/>
<accession>A0A078H5G0</accession>
<dbReference type="Proteomes" id="UP000028999">
    <property type="component" value="Unassembled WGS sequence"/>
</dbReference>
<sequence>MESSSSENPKLYSGTLCGFCQRQTPAKTPTRLVGRHVVSGNGCGVQKMEADGNQSGTPKSKVVSFLCNSTRGAFSIDHATFSA</sequence>
<evidence type="ECO:0000313" key="1">
    <source>
        <dbReference type="EMBL" id="CDY32689.1"/>
    </source>
</evidence>
<name>A0A078H5G0_BRANA</name>
<dbReference type="EMBL" id="LK032298">
    <property type="protein sequence ID" value="CDY32689.1"/>
    <property type="molecule type" value="Genomic_DNA"/>
</dbReference>
<organism evidence="1 2">
    <name type="scientific">Brassica napus</name>
    <name type="common">Rape</name>
    <dbReference type="NCBI Taxonomy" id="3708"/>
    <lineage>
        <taxon>Eukaryota</taxon>
        <taxon>Viridiplantae</taxon>
        <taxon>Streptophyta</taxon>
        <taxon>Embryophyta</taxon>
        <taxon>Tracheophyta</taxon>
        <taxon>Spermatophyta</taxon>
        <taxon>Magnoliopsida</taxon>
        <taxon>eudicotyledons</taxon>
        <taxon>Gunneridae</taxon>
        <taxon>Pentapetalae</taxon>
        <taxon>rosids</taxon>
        <taxon>malvids</taxon>
        <taxon>Brassicales</taxon>
        <taxon>Brassicaceae</taxon>
        <taxon>Brassiceae</taxon>
        <taxon>Brassica</taxon>
    </lineage>
</organism>
<dbReference type="PaxDb" id="3708-A0A078H5G0"/>
<dbReference type="Gramene" id="CDY32689">
    <property type="protein sequence ID" value="CDY32689"/>
    <property type="gene ID" value="GSBRNA2T00052732001"/>
</dbReference>
<protein>
    <submittedName>
        <fullName evidence="1">BnaA02g07510D protein</fullName>
    </submittedName>
</protein>
<evidence type="ECO:0000313" key="2">
    <source>
        <dbReference type="Proteomes" id="UP000028999"/>
    </source>
</evidence>
<reference evidence="1 2" key="1">
    <citation type="journal article" date="2014" name="Science">
        <title>Plant genetics. Early allopolyploid evolution in the post-Neolithic Brassica napus oilseed genome.</title>
        <authorList>
            <person name="Chalhoub B."/>
            <person name="Denoeud F."/>
            <person name="Liu S."/>
            <person name="Parkin I.A."/>
            <person name="Tang H."/>
            <person name="Wang X."/>
            <person name="Chiquet J."/>
            <person name="Belcram H."/>
            <person name="Tong C."/>
            <person name="Samans B."/>
            <person name="Correa M."/>
            <person name="Da Silva C."/>
            <person name="Just J."/>
            <person name="Falentin C."/>
            <person name="Koh C.S."/>
            <person name="Le Clainche I."/>
            <person name="Bernard M."/>
            <person name="Bento P."/>
            <person name="Noel B."/>
            <person name="Labadie K."/>
            <person name="Alberti A."/>
            <person name="Charles M."/>
            <person name="Arnaud D."/>
            <person name="Guo H."/>
            <person name="Daviaud C."/>
            <person name="Alamery S."/>
            <person name="Jabbari K."/>
            <person name="Zhao M."/>
            <person name="Edger P.P."/>
            <person name="Chelaifa H."/>
            <person name="Tack D."/>
            <person name="Lassalle G."/>
            <person name="Mestiri I."/>
            <person name="Schnel N."/>
            <person name="Le Paslier M.C."/>
            <person name="Fan G."/>
            <person name="Renault V."/>
            <person name="Bayer P.E."/>
            <person name="Golicz A.A."/>
            <person name="Manoli S."/>
            <person name="Lee T.H."/>
            <person name="Thi V.H."/>
            <person name="Chalabi S."/>
            <person name="Hu Q."/>
            <person name="Fan C."/>
            <person name="Tollenaere R."/>
            <person name="Lu Y."/>
            <person name="Battail C."/>
            <person name="Shen J."/>
            <person name="Sidebottom C.H."/>
            <person name="Wang X."/>
            <person name="Canaguier A."/>
            <person name="Chauveau A."/>
            <person name="Berard A."/>
            <person name="Deniot G."/>
            <person name="Guan M."/>
            <person name="Liu Z."/>
            <person name="Sun F."/>
            <person name="Lim Y.P."/>
            <person name="Lyons E."/>
            <person name="Town C.D."/>
            <person name="Bancroft I."/>
            <person name="Wang X."/>
            <person name="Meng J."/>
            <person name="Ma J."/>
            <person name="Pires J.C."/>
            <person name="King G.J."/>
            <person name="Brunel D."/>
            <person name="Delourme R."/>
            <person name="Renard M."/>
            <person name="Aury J.M."/>
            <person name="Adams K.L."/>
            <person name="Batley J."/>
            <person name="Snowdon R.J."/>
            <person name="Tost J."/>
            <person name="Edwards D."/>
            <person name="Zhou Y."/>
            <person name="Hua W."/>
            <person name="Sharpe A.G."/>
            <person name="Paterson A.H."/>
            <person name="Guan C."/>
            <person name="Wincker P."/>
        </authorList>
    </citation>
    <scope>NUCLEOTIDE SEQUENCE [LARGE SCALE GENOMIC DNA]</scope>
    <source>
        <strain evidence="2">cv. Darmor-bzh</strain>
    </source>
</reference>
<gene>
    <name evidence="1" type="primary">BnaA02g07510D</name>
    <name evidence="1" type="ORF">GSBRNA2T00052732001</name>
</gene>
<keyword evidence="2" id="KW-1185">Reference proteome</keyword>